<evidence type="ECO:0000259" key="2">
    <source>
        <dbReference type="Pfam" id="PF19077"/>
    </source>
</evidence>
<feature type="non-terminal residue" evidence="3">
    <location>
        <position position="1"/>
    </location>
</feature>
<gene>
    <name evidence="3" type="ORF">NYG85_12090</name>
</gene>
<feature type="region of interest" description="Disordered" evidence="1">
    <location>
        <begin position="131"/>
        <end position="224"/>
    </location>
</feature>
<evidence type="ECO:0000256" key="1">
    <source>
        <dbReference type="SAM" id="MobiDB-lite"/>
    </source>
</evidence>
<evidence type="ECO:0000313" key="4">
    <source>
        <dbReference type="Proteomes" id="UP001173801"/>
    </source>
</evidence>
<dbReference type="Gene3D" id="2.60.40.10">
    <property type="entry name" value="Immunoglobulins"/>
    <property type="match status" value="1"/>
</dbReference>
<name>A0ABT7HT96_9BACT</name>
<dbReference type="RefSeq" id="WP_284938924.1">
    <property type="nucleotide sequence ID" value="NZ_JANURM010000058.1"/>
</dbReference>
<sequence length="224" mass="23400">NGNVIQTLDTKPVSLSDVVITDVIDDVAGGKDGKLQSGDFTNDSTPTIKGVIPNETGLAGSVVAIFDGNRQIGTAVIKDDASFEFTPNQPLTSEEHTISVKLVGKSGDQATSVAEFVINVDEIKPTTPDVVANPDGSVSVTPKDDSTKTEVKYKDENGNEHTFTAEKGDDGKWKPTSPDNGVKVDPDTGKITIPADKIEDGSEVTAKTEDKAGNVSDEGKVVAG</sequence>
<organism evidence="3 4">
    <name type="scientific">Campylobacter gastrosuis</name>
    <dbReference type="NCBI Taxonomy" id="2974576"/>
    <lineage>
        <taxon>Bacteria</taxon>
        <taxon>Pseudomonadati</taxon>
        <taxon>Campylobacterota</taxon>
        <taxon>Epsilonproteobacteria</taxon>
        <taxon>Campylobacterales</taxon>
        <taxon>Campylobacteraceae</taxon>
        <taxon>Campylobacter</taxon>
    </lineage>
</organism>
<dbReference type="Pfam" id="PF19077">
    <property type="entry name" value="Big_13"/>
    <property type="match status" value="1"/>
</dbReference>
<keyword evidence="4" id="KW-1185">Reference proteome</keyword>
<dbReference type="Proteomes" id="UP001173801">
    <property type="component" value="Unassembled WGS sequence"/>
</dbReference>
<dbReference type="InterPro" id="IPR013783">
    <property type="entry name" value="Ig-like_fold"/>
</dbReference>
<dbReference type="EMBL" id="JANURM010000058">
    <property type="protein sequence ID" value="MDL0090096.1"/>
    <property type="molecule type" value="Genomic_DNA"/>
</dbReference>
<proteinExistence type="predicted"/>
<reference evidence="3" key="2">
    <citation type="journal article" date="2023" name="Microorganisms">
        <title>Isolation and Genomic Characteristics of Cat-Borne Campylobacter felis sp. nov. and Sheep-Borne Campylobacter ovis sp. nov.</title>
        <authorList>
            <person name="Wang H."/>
            <person name="Li Y."/>
            <person name="Gu Y."/>
            <person name="Zhou G."/>
            <person name="Chen X."/>
            <person name="Zhang X."/>
            <person name="Shao Z."/>
            <person name="Zhang J."/>
            <person name="Zhang M."/>
        </authorList>
    </citation>
    <scope>NUCLEOTIDE SEQUENCE</scope>
    <source>
        <strain evidence="3">PS10</strain>
    </source>
</reference>
<evidence type="ECO:0000313" key="3">
    <source>
        <dbReference type="EMBL" id="MDL0090096.1"/>
    </source>
</evidence>
<reference evidence="3" key="1">
    <citation type="submission" date="2022-08" db="EMBL/GenBank/DDBJ databases">
        <authorList>
            <person name="Wang H."/>
        </authorList>
    </citation>
    <scope>NUCLEOTIDE SEQUENCE</scope>
    <source>
        <strain evidence="3">PS10</strain>
    </source>
</reference>
<comment type="caution">
    <text evidence="3">The sequence shown here is derived from an EMBL/GenBank/DDBJ whole genome shotgun (WGS) entry which is preliminary data.</text>
</comment>
<dbReference type="InterPro" id="IPR044016">
    <property type="entry name" value="Big_13"/>
</dbReference>
<feature type="compositionally biased region" description="Basic and acidic residues" evidence="1">
    <location>
        <begin position="196"/>
        <end position="224"/>
    </location>
</feature>
<protein>
    <submittedName>
        <fullName evidence="3">Ig-like domain-containing protein</fullName>
    </submittedName>
</protein>
<feature type="domain" description="Bacterial Ig-like" evidence="2">
    <location>
        <begin position="23"/>
        <end position="121"/>
    </location>
</feature>
<accession>A0ABT7HT96</accession>
<feature type="non-terminal residue" evidence="3">
    <location>
        <position position="224"/>
    </location>
</feature>
<feature type="compositionally biased region" description="Basic and acidic residues" evidence="1">
    <location>
        <begin position="142"/>
        <end position="173"/>
    </location>
</feature>